<organism evidence="3 4">
    <name type="scientific">Agromyces luteolus</name>
    <dbReference type="NCBI Taxonomy" id="88373"/>
    <lineage>
        <taxon>Bacteria</taxon>
        <taxon>Bacillati</taxon>
        <taxon>Actinomycetota</taxon>
        <taxon>Actinomycetes</taxon>
        <taxon>Micrococcales</taxon>
        <taxon>Microbacteriaceae</taxon>
        <taxon>Agromyces</taxon>
    </lineage>
</organism>
<feature type="region of interest" description="Disordered" evidence="2">
    <location>
        <begin position="125"/>
        <end position="176"/>
    </location>
</feature>
<dbReference type="InterPro" id="IPR002696">
    <property type="entry name" value="Membr_insert_effic_factor_YidD"/>
</dbReference>
<dbReference type="EMBL" id="WODA01000002">
    <property type="protein sequence ID" value="MUN05892.1"/>
    <property type="molecule type" value="Genomic_DNA"/>
</dbReference>
<evidence type="ECO:0000313" key="4">
    <source>
        <dbReference type="Proteomes" id="UP000480122"/>
    </source>
</evidence>
<dbReference type="PANTHER" id="PTHR33383:SF1">
    <property type="entry name" value="MEMBRANE PROTEIN INSERTION EFFICIENCY FACTOR-RELATED"/>
    <property type="match status" value="1"/>
</dbReference>
<keyword evidence="1" id="KW-1003">Cell membrane</keyword>
<dbReference type="Pfam" id="PF01809">
    <property type="entry name" value="YidD"/>
    <property type="match status" value="1"/>
</dbReference>
<dbReference type="NCBIfam" id="TIGR00278">
    <property type="entry name" value="membrane protein insertion efficiency factor YidD"/>
    <property type="match status" value="1"/>
</dbReference>
<protein>
    <recommendedName>
        <fullName evidence="1">Putative membrane protein insertion efficiency factor</fullName>
    </recommendedName>
</protein>
<sequence length="176" mass="18755">MKNLAWFVWLLPRNAGVLLIRAYRAVVSPLYGDVCRYYPSCSAYGLGAVQHRGLVIGSALTAWRIVRCNPWTAGGIDDVPLPRVRRFHVTRVGLVIPADWAGPRGRHVDHSRRRRAGVPAIASAAEAHAGHGHGHGREASDHSAGAHDHASNGAGAASVAASTAAPERSPITSRKD</sequence>
<gene>
    <name evidence="3" type="primary">yidD</name>
    <name evidence="3" type="ORF">GLX25_02015</name>
</gene>
<feature type="compositionally biased region" description="Basic and acidic residues" evidence="2">
    <location>
        <begin position="135"/>
        <end position="150"/>
    </location>
</feature>
<accession>A0A7C9LBV0</accession>
<dbReference type="PANTHER" id="PTHR33383">
    <property type="entry name" value="MEMBRANE PROTEIN INSERTION EFFICIENCY FACTOR-RELATED"/>
    <property type="match status" value="1"/>
</dbReference>
<dbReference type="HAMAP" id="MF_00386">
    <property type="entry name" value="UPF0161_YidD"/>
    <property type="match status" value="1"/>
</dbReference>
<comment type="caution">
    <text evidence="3">The sequence shown here is derived from an EMBL/GenBank/DDBJ whole genome shotgun (WGS) entry which is preliminary data.</text>
</comment>
<comment type="function">
    <text evidence="1">Could be involved in insertion of integral membrane proteins into the membrane.</text>
</comment>
<dbReference type="Proteomes" id="UP000480122">
    <property type="component" value="Unassembled WGS sequence"/>
</dbReference>
<dbReference type="SMART" id="SM01234">
    <property type="entry name" value="Haemolytic"/>
    <property type="match status" value="1"/>
</dbReference>
<comment type="similarity">
    <text evidence="1">Belongs to the UPF0161 family.</text>
</comment>
<dbReference type="RefSeq" id="WP_166548344.1">
    <property type="nucleotide sequence ID" value="NZ_BAAAIA010000009.1"/>
</dbReference>
<evidence type="ECO:0000256" key="1">
    <source>
        <dbReference type="HAMAP-Rule" id="MF_00386"/>
    </source>
</evidence>
<keyword evidence="1" id="KW-0472">Membrane</keyword>
<name>A0A7C9LBV0_9MICO</name>
<reference evidence="3 4" key="1">
    <citation type="submission" date="2019-11" db="EMBL/GenBank/DDBJ databases">
        <title>Agromyces kandeliae sp. nov., isolated from mangrove soil.</title>
        <authorList>
            <person name="Wang R."/>
        </authorList>
    </citation>
    <scope>NUCLEOTIDE SEQUENCE [LARGE SCALE GENOMIC DNA]</scope>
    <source>
        <strain evidence="3 4">JCM 11431</strain>
    </source>
</reference>
<feature type="compositionally biased region" description="Low complexity" evidence="2">
    <location>
        <begin position="151"/>
        <end position="165"/>
    </location>
</feature>
<evidence type="ECO:0000313" key="3">
    <source>
        <dbReference type="EMBL" id="MUN05892.1"/>
    </source>
</evidence>
<proteinExistence type="inferred from homology"/>
<dbReference type="GO" id="GO:0005886">
    <property type="term" value="C:plasma membrane"/>
    <property type="evidence" value="ECO:0007669"/>
    <property type="project" value="UniProtKB-SubCell"/>
</dbReference>
<comment type="subcellular location">
    <subcellularLocation>
        <location evidence="1">Cell membrane</location>
        <topology evidence="1">Peripheral membrane protein</topology>
        <orientation evidence="1">Cytoplasmic side</orientation>
    </subcellularLocation>
</comment>
<dbReference type="AlphaFoldDB" id="A0A7C9LBV0"/>
<keyword evidence="4" id="KW-1185">Reference proteome</keyword>
<evidence type="ECO:0000256" key="2">
    <source>
        <dbReference type="SAM" id="MobiDB-lite"/>
    </source>
</evidence>